<proteinExistence type="predicted"/>
<gene>
    <name evidence="1" type="ORF">QYF61_008245</name>
</gene>
<dbReference type="AlphaFoldDB" id="A0AAN7MK96"/>
<dbReference type="EMBL" id="JAUNZN010000030">
    <property type="protein sequence ID" value="KAK4807477.1"/>
    <property type="molecule type" value="Genomic_DNA"/>
</dbReference>
<accession>A0AAN7MK96</accession>
<comment type="caution">
    <text evidence="1">The sequence shown here is derived from an EMBL/GenBank/DDBJ whole genome shotgun (WGS) entry which is preliminary data.</text>
</comment>
<evidence type="ECO:0000313" key="1">
    <source>
        <dbReference type="EMBL" id="KAK4807477.1"/>
    </source>
</evidence>
<keyword evidence="2" id="KW-1185">Reference proteome</keyword>
<reference evidence="1 2" key="1">
    <citation type="journal article" date="2023" name="J. Hered.">
        <title>Chromosome-level genome of the wood stork (Mycteria americana) provides insight into avian chromosome evolution.</title>
        <authorList>
            <person name="Flamio R. Jr."/>
            <person name="Ramstad K.M."/>
        </authorList>
    </citation>
    <scope>NUCLEOTIDE SEQUENCE [LARGE SCALE GENOMIC DNA]</scope>
    <source>
        <strain evidence="1">JAX WOST 10</strain>
    </source>
</reference>
<protein>
    <submittedName>
        <fullName evidence="1">Uncharacterized protein</fullName>
    </submittedName>
</protein>
<dbReference type="Proteomes" id="UP001333110">
    <property type="component" value="Unassembled WGS sequence"/>
</dbReference>
<name>A0AAN7MK96_MYCAM</name>
<sequence length="98" mass="10773">MISGLQHLSYEDRLRELGLLSLEKRSLQGDLIAACQYLKGPARKLERGSLKGHVVIREGCNRAKNGNGSAYGGPTLVRRTAVPVRQSWHLPLLCDAAH</sequence>
<evidence type="ECO:0000313" key="2">
    <source>
        <dbReference type="Proteomes" id="UP001333110"/>
    </source>
</evidence>
<organism evidence="1 2">
    <name type="scientific">Mycteria americana</name>
    <name type="common">Wood stork</name>
    <dbReference type="NCBI Taxonomy" id="33587"/>
    <lineage>
        <taxon>Eukaryota</taxon>
        <taxon>Metazoa</taxon>
        <taxon>Chordata</taxon>
        <taxon>Craniata</taxon>
        <taxon>Vertebrata</taxon>
        <taxon>Euteleostomi</taxon>
        <taxon>Archelosauria</taxon>
        <taxon>Archosauria</taxon>
        <taxon>Dinosauria</taxon>
        <taxon>Saurischia</taxon>
        <taxon>Theropoda</taxon>
        <taxon>Coelurosauria</taxon>
        <taxon>Aves</taxon>
        <taxon>Neognathae</taxon>
        <taxon>Neoaves</taxon>
        <taxon>Aequornithes</taxon>
        <taxon>Ciconiiformes</taxon>
        <taxon>Ciconiidae</taxon>
        <taxon>Mycteria</taxon>
    </lineage>
</organism>